<proteinExistence type="predicted"/>
<dbReference type="Proteomes" id="UP000245910">
    <property type="component" value="Chromosome I"/>
</dbReference>
<protein>
    <recommendedName>
        <fullName evidence="1">Heterokaryon incompatibility domain-containing protein</fullName>
    </recommendedName>
</protein>
<keyword evidence="3" id="KW-1185">Reference proteome</keyword>
<dbReference type="EMBL" id="LN649229">
    <property type="protein sequence ID" value="CEI65952.1"/>
    <property type="molecule type" value="Genomic_DNA"/>
</dbReference>
<evidence type="ECO:0000259" key="1">
    <source>
        <dbReference type="Pfam" id="PF06985"/>
    </source>
</evidence>
<feature type="domain" description="Heterokaryon incompatibility" evidence="1">
    <location>
        <begin position="24"/>
        <end position="152"/>
    </location>
</feature>
<dbReference type="InterPro" id="IPR010730">
    <property type="entry name" value="HET"/>
</dbReference>
<dbReference type="AlphaFoldDB" id="A0A2L2T574"/>
<evidence type="ECO:0000313" key="3">
    <source>
        <dbReference type="Proteomes" id="UP000245910"/>
    </source>
</evidence>
<sequence>MRLLNAHTIRLESFNGAESDIPHYVILSHTWGDDEIIFQDITQQPLESLQCREAFYKVQECCAQARRNGYGYVWIDTCCIDKTSSAELSEAINSMFKWYQQASLWYVFLSDFSTILSYDSARTSAGRVVRLRSADTSFFSSRWFTRGWTLQELIAPRRVTFFDKDWINFGSRDDELLGRLCHKTGIWPQLFDEPRCYCLEPYHAVRDGVCVRCTALDTLPQTLDSFAVSLKMSWASSRITTRKEDSAYCLLGLFNLNMPMLYGEGNKAFLRLQEAIVRQSKDQSILLWRGGFDHAPFGHVFGCLAPSPSVFSEPIHILGRRVFKRTSRAFEVGFMGSITPIELTDTAIQMDLWICPCTVSIYDPETNEWFDRKLSLGILDLAYDDDYLVRPALLLEHLGTIKLYRRVYHRFVVPVDPRQVYSSLEISVDQAWSSASADGDVLRCPPVLKARRYLNQATQKNVSVLRHQSPSNVVSMNPSYDLGSKTGPVYLVSKMMRLRYTSDRKRNFSYAMNNFGGHPPLSRYDTRATQIPSPWVFVKCQHAGVDRHFGGIHFVSFLIDSLSNSDQSQDKDATVGHVVIIWGMHRQVNADGRGYTPWSPWCRAFNMLAFTEYARTSTDDMRSLEMYHGSATLHPSEIQVQLDGQRRRLCSSNWQHLCISQDSEHKALFPSSCEDGWEEDQIHNIANDPVMNTHLAIRIVVTEGLGRTLYEVQFDIDQTPKGPQSHDA</sequence>
<reference evidence="3" key="1">
    <citation type="submission" date="2014-10" db="EMBL/GenBank/DDBJ databases">
        <authorList>
            <person name="King R."/>
        </authorList>
    </citation>
    <scope>NUCLEOTIDE SEQUENCE [LARGE SCALE GENOMIC DNA]</scope>
    <source>
        <strain evidence="3">A3/5</strain>
    </source>
</reference>
<accession>A0A2L2T574</accession>
<dbReference type="GeneID" id="37254106"/>
<dbReference type="OrthoDB" id="4981802at2759"/>
<dbReference type="PANTHER" id="PTHR10622:SF10">
    <property type="entry name" value="HET DOMAIN-CONTAINING PROTEIN"/>
    <property type="match status" value="1"/>
</dbReference>
<dbReference type="KEGG" id="fvn:FVRRES_02464"/>
<name>A0A2L2T574_9HYPO</name>
<dbReference type="Pfam" id="PF06985">
    <property type="entry name" value="HET"/>
    <property type="match status" value="1"/>
</dbReference>
<evidence type="ECO:0000313" key="2">
    <source>
        <dbReference type="EMBL" id="CEI65952.1"/>
    </source>
</evidence>
<dbReference type="RefSeq" id="XP_025589670.1">
    <property type="nucleotide sequence ID" value="XM_025730557.2"/>
</dbReference>
<organism evidence="2 3">
    <name type="scientific">Fusarium venenatum</name>
    <dbReference type="NCBI Taxonomy" id="56646"/>
    <lineage>
        <taxon>Eukaryota</taxon>
        <taxon>Fungi</taxon>
        <taxon>Dikarya</taxon>
        <taxon>Ascomycota</taxon>
        <taxon>Pezizomycotina</taxon>
        <taxon>Sordariomycetes</taxon>
        <taxon>Hypocreomycetidae</taxon>
        <taxon>Hypocreales</taxon>
        <taxon>Nectriaceae</taxon>
        <taxon>Fusarium</taxon>
    </lineage>
</organism>
<dbReference type="STRING" id="56646.A0A2L2T574"/>
<dbReference type="PANTHER" id="PTHR10622">
    <property type="entry name" value="HET DOMAIN-CONTAINING PROTEIN"/>
    <property type="match status" value="1"/>
</dbReference>